<dbReference type="Pfam" id="PF02823">
    <property type="entry name" value="ATP-synt_DE_N"/>
    <property type="match status" value="1"/>
</dbReference>
<keyword evidence="13" id="KW-1185">Reference proteome</keyword>
<keyword evidence="4 8" id="KW-0406">Ion transport</keyword>
<keyword evidence="8" id="KW-1003">Cell membrane</keyword>
<evidence type="ECO:0000256" key="9">
    <source>
        <dbReference type="RuleBase" id="RU003656"/>
    </source>
</evidence>
<keyword evidence="8" id="KW-0375">Hydrogen ion transport</keyword>
<evidence type="ECO:0000256" key="6">
    <source>
        <dbReference type="ARBA" id="ARBA00023196"/>
    </source>
</evidence>
<evidence type="ECO:0000256" key="3">
    <source>
        <dbReference type="ARBA" id="ARBA00022448"/>
    </source>
</evidence>
<dbReference type="Gene3D" id="2.60.15.10">
    <property type="entry name" value="F0F1 ATP synthase delta/epsilon subunit, N-terminal"/>
    <property type="match status" value="1"/>
</dbReference>
<evidence type="ECO:0000256" key="1">
    <source>
        <dbReference type="ARBA" id="ARBA00004202"/>
    </source>
</evidence>
<keyword evidence="7 8" id="KW-0066">ATP synthesis</keyword>
<feature type="domain" description="ATP synthase epsilon subunit C-terminal" evidence="10">
    <location>
        <begin position="93"/>
        <end position="134"/>
    </location>
</feature>
<protein>
    <recommendedName>
        <fullName evidence="8">ATP synthase epsilon chain</fullName>
    </recommendedName>
    <alternativeName>
        <fullName evidence="8">ATP synthase F1 sector epsilon subunit</fullName>
    </alternativeName>
    <alternativeName>
        <fullName evidence="8">F-ATPase epsilon subunit</fullName>
    </alternativeName>
</protein>
<dbReference type="PANTHER" id="PTHR13822:SF10">
    <property type="entry name" value="ATP SYNTHASE EPSILON CHAIN, CHLOROPLASTIC"/>
    <property type="match status" value="1"/>
</dbReference>
<dbReference type="InterPro" id="IPR020547">
    <property type="entry name" value="ATP_synth_F1_esu_C"/>
</dbReference>
<comment type="similarity">
    <text evidence="2 8 9">Belongs to the ATPase epsilon chain family.</text>
</comment>
<comment type="subcellular location">
    <subcellularLocation>
        <location evidence="1 8">Cell membrane</location>
        <topology evidence="1 8">Peripheral membrane protein</topology>
    </subcellularLocation>
</comment>
<keyword evidence="3 8" id="KW-0813">Transport</keyword>
<dbReference type="NCBIfam" id="NF009977">
    <property type="entry name" value="PRK13442.1"/>
    <property type="match status" value="1"/>
</dbReference>
<keyword evidence="5 8" id="KW-0472">Membrane</keyword>
<evidence type="ECO:0000256" key="2">
    <source>
        <dbReference type="ARBA" id="ARBA00005712"/>
    </source>
</evidence>
<evidence type="ECO:0000259" key="11">
    <source>
        <dbReference type="Pfam" id="PF02823"/>
    </source>
</evidence>
<dbReference type="InterPro" id="IPR020546">
    <property type="entry name" value="ATP_synth_F1_dsu/esu_N"/>
</dbReference>
<evidence type="ECO:0000259" key="10">
    <source>
        <dbReference type="Pfam" id="PF00401"/>
    </source>
</evidence>
<evidence type="ECO:0000256" key="4">
    <source>
        <dbReference type="ARBA" id="ARBA00023065"/>
    </source>
</evidence>
<evidence type="ECO:0000256" key="8">
    <source>
        <dbReference type="HAMAP-Rule" id="MF_00530"/>
    </source>
</evidence>
<evidence type="ECO:0000256" key="5">
    <source>
        <dbReference type="ARBA" id="ARBA00023136"/>
    </source>
</evidence>
<keyword evidence="6 8" id="KW-0139">CF(1)</keyword>
<dbReference type="NCBIfam" id="TIGR01216">
    <property type="entry name" value="ATP_synt_epsi"/>
    <property type="match status" value="1"/>
</dbReference>
<comment type="function">
    <text evidence="8">Produces ATP from ADP in the presence of a proton gradient across the membrane.</text>
</comment>
<dbReference type="Pfam" id="PF00401">
    <property type="entry name" value="ATP-synt_DE"/>
    <property type="match status" value="1"/>
</dbReference>
<dbReference type="PANTHER" id="PTHR13822">
    <property type="entry name" value="ATP SYNTHASE DELTA/EPSILON CHAIN"/>
    <property type="match status" value="1"/>
</dbReference>
<comment type="caution">
    <text evidence="12">The sequence shown here is derived from an EMBL/GenBank/DDBJ whole genome shotgun (WGS) entry which is preliminary data.</text>
</comment>
<feature type="domain" description="ATP synthase F1 complex delta/epsilon subunit N-terminal" evidence="11">
    <location>
        <begin position="7"/>
        <end position="88"/>
    </location>
</feature>
<accession>A0ABP6MJ49</accession>
<dbReference type="InterPro" id="IPR001469">
    <property type="entry name" value="ATP_synth_F1_dsu/esu"/>
</dbReference>
<sequence length="138" mass="14254">MEKVAKLRVGVVSPEREIWSGEAEMVIAKTVDGEIGIMPKHAPVLGVLVDGGVLTVKRGGGEPDLVAAVHGGFLSTTGDEVSILAEVAELGSEVDVARAKNALDRAQASVEANMEESDAAAALRRAKARLRAAGEEVG</sequence>
<dbReference type="InterPro" id="IPR036771">
    <property type="entry name" value="ATPsynth_dsu/esu_N"/>
</dbReference>
<gene>
    <name evidence="8" type="primary">atpC</name>
    <name evidence="12" type="ORF">GCM10010466_04150</name>
</gene>
<evidence type="ECO:0000313" key="13">
    <source>
        <dbReference type="Proteomes" id="UP001500320"/>
    </source>
</evidence>
<evidence type="ECO:0000313" key="12">
    <source>
        <dbReference type="EMBL" id="GAA3116265.1"/>
    </source>
</evidence>
<dbReference type="SUPFAM" id="SSF51344">
    <property type="entry name" value="Epsilon subunit of F1F0-ATP synthase N-terminal domain"/>
    <property type="match status" value="1"/>
</dbReference>
<evidence type="ECO:0000256" key="7">
    <source>
        <dbReference type="ARBA" id="ARBA00023310"/>
    </source>
</evidence>
<dbReference type="CDD" id="cd12152">
    <property type="entry name" value="F1-ATPase_delta"/>
    <property type="match status" value="1"/>
</dbReference>
<dbReference type="HAMAP" id="MF_00530">
    <property type="entry name" value="ATP_synth_epsil_bac"/>
    <property type="match status" value="1"/>
</dbReference>
<organism evidence="12 13">
    <name type="scientific">Planomonospora alba</name>
    <dbReference type="NCBI Taxonomy" id="161354"/>
    <lineage>
        <taxon>Bacteria</taxon>
        <taxon>Bacillati</taxon>
        <taxon>Actinomycetota</taxon>
        <taxon>Actinomycetes</taxon>
        <taxon>Streptosporangiales</taxon>
        <taxon>Streptosporangiaceae</taxon>
        <taxon>Planomonospora</taxon>
    </lineage>
</organism>
<comment type="subunit">
    <text evidence="8 9">F-type ATPases have 2 components, CF(1) - the catalytic core - and CF(0) - the membrane proton channel. CF(1) has five subunits: alpha(3), beta(3), gamma(1), delta(1), epsilon(1). CF(0) has three main subunits: a, b and c.</text>
</comment>
<dbReference type="Proteomes" id="UP001500320">
    <property type="component" value="Unassembled WGS sequence"/>
</dbReference>
<dbReference type="EMBL" id="BAAAUT010000002">
    <property type="protein sequence ID" value="GAA3116265.1"/>
    <property type="molecule type" value="Genomic_DNA"/>
</dbReference>
<proteinExistence type="inferred from homology"/>
<reference evidence="13" key="1">
    <citation type="journal article" date="2019" name="Int. J. Syst. Evol. Microbiol.">
        <title>The Global Catalogue of Microorganisms (GCM) 10K type strain sequencing project: providing services to taxonomists for standard genome sequencing and annotation.</title>
        <authorList>
            <consortium name="The Broad Institute Genomics Platform"/>
            <consortium name="The Broad Institute Genome Sequencing Center for Infectious Disease"/>
            <person name="Wu L."/>
            <person name="Ma J."/>
        </authorList>
    </citation>
    <scope>NUCLEOTIDE SEQUENCE [LARGE SCALE GENOMIC DNA]</scope>
    <source>
        <strain evidence="13">JCM 9373</strain>
    </source>
</reference>
<name>A0ABP6MJ49_9ACTN</name>